<evidence type="ECO:0000313" key="1">
    <source>
        <dbReference type="EMBL" id="CAH2223566.1"/>
    </source>
</evidence>
<comment type="caution">
    <text evidence="1">The sequence shown here is derived from an EMBL/GenBank/DDBJ whole genome shotgun (WGS) entry which is preliminary data.</text>
</comment>
<protein>
    <submittedName>
        <fullName evidence="1">Jg3737 protein</fullName>
    </submittedName>
</protein>
<gene>
    <name evidence="1" type="primary">jg3737</name>
    <name evidence="1" type="ORF">PAEG_LOCUS6817</name>
</gene>
<name>A0A8S4QUB5_9NEOP</name>
<dbReference type="Proteomes" id="UP000838756">
    <property type="component" value="Unassembled WGS sequence"/>
</dbReference>
<accession>A0A8S4QUB5</accession>
<reference evidence="1" key="1">
    <citation type="submission" date="2022-03" db="EMBL/GenBank/DDBJ databases">
        <authorList>
            <person name="Lindestad O."/>
        </authorList>
    </citation>
    <scope>NUCLEOTIDE SEQUENCE</scope>
</reference>
<evidence type="ECO:0000313" key="2">
    <source>
        <dbReference type="Proteomes" id="UP000838756"/>
    </source>
</evidence>
<keyword evidence="2" id="KW-1185">Reference proteome</keyword>
<dbReference type="AlphaFoldDB" id="A0A8S4QUB5"/>
<sequence length="238" mass="26972">MRHKIWFDNDDMVIIQAYTWEAEGYDKVKNHMRVVGTKAVSQAAYDLAPERMMQLASAIFIKCFVDRFGITKATSEVTNEIIKLRKSGGVSIANIFKTLWHKFINNKVPLTDKDEKVIFKQEILVNPGNMPLEGTLPLNRGTWWFYPDVVEPWGSSHGELSRSPHSPGDAVATPQVVIGKCPSEKCKKKKHRVEKKNPPTRASVPYGCLSRNRLLEVKVLVLFSVRFCVVVVQCSSRV</sequence>
<organism evidence="1 2">
    <name type="scientific">Pararge aegeria aegeria</name>
    <dbReference type="NCBI Taxonomy" id="348720"/>
    <lineage>
        <taxon>Eukaryota</taxon>
        <taxon>Metazoa</taxon>
        <taxon>Ecdysozoa</taxon>
        <taxon>Arthropoda</taxon>
        <taxon>Hexapoda</taxon>
        <taxon>Insecta</taxon>
        <taxon>Pterygota</taxon>
        <taxon>Neoptera</taxon>
        <taxon>Endopterygota</taxon>
        <taxon>Lepidoptera</taxon>
        <taxon>Glossata</taxon>
        <taxon>Ditrysia</taxon>
        <taxon>Papilionoidea</taxon>
        <taxon>Nymphalidae</taxon>
        <taxon>Satyrinae</taxon>
        <taxon>Satyrini</taxon>
        <taxon>Parargina</taxon>
        <taxon>Pararge</taxon>
    </lineage>
</organism>
<proteinExistence type="predicted"/>
<dbReference type="EMBL" id="CAKXAJ010020590">
    <property type="protein sequence ID" value="CAH2223566.1"/>
    <property type="molecule type" value="Genomic_DNA"/>
</dbReference>
<dbReference type="OrthoDB" id="7478063at2759"/>